<organism evidence="4 5">
    <name type="scientific">Adineta ricciae</name>
    <name type="common">Rotifer</name>
    <dbReference type="NCBI Taxonomy" id="249248"/>
    <lineage>
        <taxon>Eukaryota</taxon>
        <taxon>Metazoa</taxon>
        <taxon>Spiralia</taxon>
        <taxon>Gnathifera</taxon>
        <taxon>Rotifera</taxon>
        <taxon>Eurotatoria</taxon>
        <taxon>Bdelloidea</taxon>
        <taxon>Adinetida</taxon>
        <taxon>Adinetidae</taxon>
        <taxon>Adineta</taxon>
    </lineage>
</organism>
<dbReference type="SUPFAM" id="SSF117856">
    <property type="entry name" value="AF0104/ALDC/Ptd012-like"/>
    <property type="match status" value="1"/>
</dbReference>
<dbReference type="InterPro" id="IPR036291">
    <property type="entry name" value="NAD(P)-bd_dom_sf"/>
</dbReference>
<keyword evidence="2" id="KW-0560">Oxidoreductase</keyword>
<dbReference type="InterPro" id="IPR015021">
    <property type="entry name" value="C11orf54_DUF1907"/>
</dbReference>
<dbReference type="AlphaFoldDB" id="A0A814YIL3"/>
<proteinExistence type="inferred from homology"/>
<dbReference type="InterPro" id="IPR008927">
    <property type="entry name" value="6-PGluconate_DH-like_C_sf"/>
</dbReference>
<feature type="domain" description="DUF1907" evidence="3">
    <location>
        <begin position="341"/>
        <end position="635"/>
    </location>
</feature>
<gene>
    <name evidence="4" type="ORF">EDS130_LOCUS26864</name>
</gene>
<dbReference type="InterPro" id="IPR013328">
    <property type="entry name" value="6PGD_dom2"/>
</dbReference>
<dbReference type="InterPro" id="IPR006176">
    <property type="entry name" value="3-OHacyl-CoA_DH_NAD-bd"/>
</dbReference>
<reference evidence="4" key="1">
    <citation type="submission" date="2021-02" db="EMBL/GenBank/DDBJ databases">
        <authorList>
            <person name="Nowell W R."/>
        </authorList>
    </citation>
    <scope>NUCLEOTIDE SEQUENCE</scope>
</reference>
<dbReference type="SUPFAM" id="SSF51735">
    <property type="entry name" value="NAD(P)-binding Rossmann-fold domains"/>
    <property type="match status" value="1"/>
</dbReference>
<name>A0A814YIL3_ADIRI</name>
<dbReference type="Pfam" id="PF00725">
    <property type="entry name" value="3HCDH"/>
    <property type="match status" value="1"/>
</dbReference>
<dbReference type="InterPro" id="IPR006108">
    <property type="entry name" value="3HC_DH_C"/>
</dbReference>
<evidence type="ECO:0000256" key="1">
    <source>
        <dbReference type="ARBA" id="ARBA00009463"/>
    </source>
</evidence>
<sequence length="650" mass="74046">MRVVIIGSGLIGRCWSVIYARAKQDVFLFDTMSSMLEIAVKEIDLQLGQLNQFDLLFNQTPAEILKRIQTIDTVEKLHELFRQGIDHIQECIPEDIQMKTKLFLQLDDIVPANALIASSSSCIMPSKFTENMKTRNRCIVAHPINPPTTIPLVEIIGAPWTDPAFVDLAMERYRSFGMEPIRLKKEVDGFVVNRLQYALLSSALQLVQDGVVEPEDVDRAITHGLACRWSFMGPFQTIDLNAPKGISDYFDRYGSSMQRVLTDMKFPSDWTQETVNKVDHCFRSKYPVGENGSGINEKKLWRDERLLDLAKHKQTYVDRDYRIVRFPLTVPNDQGRGMIQAIESELKQVYKQVQIRLVPADEANNMDFSAKPWNLASSQLGNNGVFCQLGGAKNVEFQQGHSIRFDISSVLDQLHIKNEQTLVIGPGAADQTHLSINGELVFNMKLDQYNKITTQRSYSSMIPKDTDEPCQQLYLPKTCGPFQHVMISTVDQQKSAILIEIDVQERLSAEHEEENNFISVIRRSVKQYSKGPMALGGIFRIEKGTVKAHVMPPFVDDDLTSKQQVDQWLKFYDMHAPLNCLSVLLTEDINNAGFRLEHSHFFSDHGECGHYHFDTTPKEVHYHGYFIVCEEAVLVDPVKSNFQMMISMIL</sequence>
<evidence type="ECO:0000313" key="5">
    <source>
        <dbReference type="Proteomes" id="UP000663852"/>
    </source>
</evidence>
<dbReference type="Gene3D" id="3.40.50.720">
    <property type="entry name" value="NAD(P)-binding Rossmann-like Domain"/>
    <property type="match status" value="1"/>
</dbReference>
<accession>A0A814YIL3</accession>
<dbReference type="Proteomes" id="UP000663852">
    <property type="component" value="Unassembled WGS sequence"/>
</dbReference>
<dbReference type="GO" id="GO:0005634">
    <property type="term" value="C:nucleus"/>
    <property type="evidence" value="ECO:0007669"/>
    <property type="project" value="InterPro"/>
</dbReference>
<dbReference type="NCBIfam" id="NF004783">
    <property type="entry name" value="PRK06129.1"/>
    <property type="match status" value="1"/>
</dbReference>
<dbReference type="Gene3D" id="1.10.1040.10">
    <property type="entry name" value="N-(1-d-carboxylethyl)-l-norvaline Dehydrogenase, domain 2"/>
    <property type="match status" value="1"/>
</dbReference>
<dbReference type="EMBL" id="CAJNOJ010000165">
    <property type="protein sequence ID" value="CAF1229669.1"/>
    <property type="molecule type" value="Genomic_DNA"/>
</dbReference>
<dbReference type="SUPFAM" id="SSF48179">
    <property type="entry name" value="6-phosphogluconate dehydrogenase C-terminal domain-like"/>
    <property type="match status" value="1"/>
</dbReference>
<dbReference type="GO" id="GO:0070403">
    <property type="term" value="F:NAD+ binding"/>
    <property type="evidence" value="ECO:0007669"/>
    <property type="project" value="InterPro"/>
</dbReference>
<evidence type="ECO:0000313" key="4">
    <source>
        <dbReference type="EMBL" id="CAF1229669.1"/>
    </source>
</evidence>
<dbReference type="InterPro" id="IPR006180">
    <property type="entry name" value="3-OHacyl-CoA_DH_CS"/>
</dbReference>
<dbReference type="PROSITE" id="PS00067">
    <property type="entry name" value="3HCDH"/>
    <property type="match status" value="1"/>
</dbReference>
<evidence type="ECO:0000256" key="2">
    <source>
        <dbReference type="ARBA" id="ARBA00023002"/>
    </source>
</evidence>
<dbReference type="PANTHER" id="PTHR48075:SF1">
    <property type="entry name" value="LAMBDA-CRYSTALLIN HOMOLOG"/>
    <property type="match status" value="1"/>
</dbReference>
<dbReference type="Pfam" id="PF08925">
    <property type="entry name" value="DUF1907"/>
    <property type="match status" value="1"/>
</dbReference>
<dbReference type="GO" id="GO:0006631">
    <property type="term" value="P:fatty acid metabolic process"/>
    <property type="evidence" value="ECO:0007669"/>
    <property type="project" value="InterPro"/>
</dbReference>
<comment type="similarity">
    <text evidence="1">Belongs to the 3-hydroxyacyl-CoA dehydrogenase family.</text>
</comment>
<dbReference type="OrthoDB" id="2021159at2759"/>
<comment type="caution">
    <text evidence="4">The sequence shown here is derived from an EMBL/GenBank/DDBJ whole genome shotgun (WGS) entry which is preliminary data.</text>
</comment>
<dbReference type="SMART" id="SM01168">
    <property type="entry name" value="DUF1907"/>
    <property type="match status" value="1"/>
</dbReference>
<dbReference type="PANTHER" id="PTHR48075">
    <property type="entry name" value="3-HYDROXYACYL-COA DEHYDROGENASE FAMILY PROTEIN"/>
    <property type="match status" value="1"/>
</dbReference>
<dbReference type="GO" id="GO:0050104">
    <property type="term" value="F:L-gulonate 3-dehydrogenase activity"/>
    <property type="evidence" value="ECO:0007669"/>
    <property type="project" value="TreeGrafter"/>
</dbReference>
<evidence type="ECO:0000259" key="3">
    <source>
        <dbReference type="SMART" id="SM01168"/>
    </source>
</evidence>
<dbReference type="Pfam" id="PF02737">
    <property type="entry name" value="3HCDH_N"/>
    <property type="match status" value="1"/>
</dbReference>
<protein>
    <recommendedName>
        <fullName evidence="3">DUF1907 domain-containing protein</fullName>
    </recommendedName>
</protein>